<keyword evidence="4" id="KW-0964">Secreted</keyword>
<dbReference type="PANTHER" id="PTHR11705">
    <property type="entry name" value="PROTEASE FAMILY M14 CARBOXYPEPTIDASE A,B"/>
    <property type="match status" value="1"/>
</dbReference>
<gene>
    <name evidence="21" type="ORF">L198_03134</name>
</gene>
<evidence type="ECO:0000256" key="6">
    <source>
        <dbReference type="ARBA" id="ARBA00022670"/>
    </source>
</evidence>
<dbReference type="GO" id="GO:0004181">
    <property type="term" value="F:metallocarboxypeptidase activity"/>
    <property type="evidence" value="ECO:0007669"/>
    <property type="project" value="InterPro"/>
</dbReference>
<keyword evidence="5 21" id="KW-0121">Carboxypeptidase</keyword>
<keyword evidence="11" id="KW-0482">Metalloprotease</keyword>
<evidence type="ECO:0000256" key="19">
    <source>
        <dbReference type="SAM" id="SignalP"/>
    </source>
</evidence>
<evidence type="ECO:0000313" key="21">
    <source>
        <dbReference type="EMBL" id="ODO00807.1"/>
    </source>
</evidence>
<evidence type="ECO:0000256" key="4">
    <source>
        <dbReference type="ARBA" id="ARBA00022525"/>
    </source>
</evidence>
<dbReference type="EMBL" id="AWGH01000007">
    <property type="protein sequence ID" value="ODO00807.1"/>
    <property type="molecule type" value="Genomic_DNA"/>
</dbReference>
<evidence type="ECO:0000256" key="2">
    <source>
        <dbReference type="ARBA" id="ARBA00004613"/>
    </source>
</evidence>
<keyword evidence="22" id="KW-1185">Reference proteome</keyword>
<dbReference type="Pfam" id="PF00246">
    <property type="entry name" value="Peptidase_M14"/>
    <property type="match status" value="1"/>
</dbReference>
<dbReference type="RefSeq" id="XP_019032999.1">
    <property type="nucleotide sequence ID" value="XM_019175267.1"/>
</dbReference>
<evidence type="ECO:0000256" key="15">
    <source>
        <dbReference type="ARBA" id="ARBA00026187"/>
    </source>
</evidence>
<dbReference type="SMART" id="SM00631">
    <property type="entry name" value="Zn_pept"/>
    <property type="match status" value="1"/>
</dbReference>
<evidence type="ECO:0000256" key="10">
    <source>
        <dbReference type="ARBA" id="ARBA00022833"/>
    </source>
</evidence>
<dbReference type="CDD" id="cd03860">
    <property type="entry name" value="M14_CP_A-B_like"/>
    <property type="match status" value="1"/>
</dbReference>
<feature type="region of interest" description="Disordered" evidence="18">
    <location>
        <begin position="145"/>
        <end position="183"/>
    </location>
</feature>
<comment type="similarity">
    <text evidence="3 17">Belongs to the peptidase M14 family.</text>
</comment>
<evidence type="ECO:0000256" key="5">
    <source>
        <dbReference type="ARBA" id="ARBA00022645"/>
    </source>
</evidence>
<keyword evidence="10" id="KW-0862">Zinc</keyword>
<evidence type="ECO:0000256" key="18">
    <source>
        <dbReference type="SAM" id="MobiDB-lite"/>
    </source>
</evidence>
<sequence length="515" mass="57427">MPKPRPYSISLLLALLPLLALAAAHEPLTPLPPTDGQRPLSVPPLPAQSSSGSGKWRLSERYDGEQVWRIRLGGGDLTRMRDILESVDDFDLDIWGTTATTIDVRLTDRQKDMLESALKLASESALESFIPDLQALIEATAPTHHDISDSGIQDPLHQDLEESSGGPEISKKKSKPPKPDPFNLTTLLTPFHDSYHSLADIAKFGDCLVETFNGEQGLEVWDFTVGTSWEGREIKGWSAKFGNELENGEDGDEEPRREIVIMSGQHGREWVGPSSALYFLHSTILSALYPSINPDPSLLLRHFTVTIIPLINPDGFEYSQHHRMWRKNRQEVGHKSCLGIDLNSNWGFKWKGQKKVRPCTEGFPGREAFEAEETKAVADWLESKKAEGVTIKSFVDLHSYGQLFMFPYAHSCDDFPVDAEMLMEAGMGVAKAIRTTHGQAYETGQACDLTYRQPGDSVDYSYGVADIRWSYSAELRDTGTYGFMLPKDLIRPTAEEISAGILHLAKFIYLMEVAD</sequence>
<dbReference type="OrthoDB" id="3626597at2759"/>
<keyword evidence="6" id="KW-0645">Protease</keyword>
<evidence type="ECO:0000256" key="11">
    <source>
        <dbReference type="ARBA" id="ARBA00023049"/>
    </source>
</evidence>
<keyword evidence="9" id="KW-0378">Hydrolase</keyword>
<dbReference type="GO" id="GO:0005615">
    <property type="term" value="C:extracellular space"/>
    <property type="evidence" value="ECO:0007669"/>
    <property type="project" value="TreeGrafter"/>
</dbReference>
<evidence type="ECO:0000256" key="1">
    <source>
        <dbReference type="ARBA" id="ARBA00001947"/>
    </source>
</evidence>
<evidence type="ECO:0000259" key="20">
    <source>
        <dbReference type="PROSITE" id="PS52035"/>
    </source>
</evidence>
<comment type="caution">
    <text evidence="21">The sequence shown here is derived from an EMBL/GenBank/DDBJ whole genome shotgun (WGS) entry which is preliminary data.</text>
</comment>
<keyword evidence="7" id="KW-0479">Metal-binding</keyword>
<keyword evidence="12" id="KW-1015">Disulfide bond</keyword>
<accession>A0A1E3JL09</accession>
<dbReference type="InterPro" id="IPR036990">
    <property type="entry name" value="M14A-like_propep"/>
</dbReference>
<evidence type="ECO:0000256" key="12">
    <source>
        <dbReference type="ARBA" id="ARBA00023157"/>
    </source>
</evidence>
<evidence type="ECO:0000256" key="8">
    <source>
        <dbReference type="ARBA" id="ARBA00022729"/>
    </source>
</evidence>
<dbReference type="SUPFAM" id="SSF54897">
    <property type="entry name" value="Protease propeptides/inhibitors"/>
    <property type="match status" value="1"/>
</dbReference>
<dbReference type="InterPro" id="IPR000834">
    <property type="entry name" value="Peptidase_M14"/>
</dbReference>
<feature type="domain" description="Peptidase M14" evidence="20">
    <location>
        <begin position="194"/>
        <end position="508"/>
    </location>
</feature>
<evidence type="ECO:0000256" key="17">
    <source>
        <dbReference type="PROSITE-ProRule" id="PRU01379"/>
    </source>
</evidence>
<keyword evidence="8 19" id="KW-0732">Signal</keyword>
<evidence type="ECO:0000256" key="14">
    <source>
        <dbReference type="ARBA" id="ARBA00025210"/>
    </source>
</evidence>
<dbReference type="GeneID" id="30192347"/>
<comment type="function">
    <text evidence="14">Inactive carboxypeptidase that may play a role in cell wall organization and biogenesis.</text>
</comment>
<proteinExistence type="inferred from homology"/>
<comment type="cofactor">
    <cofactor evidence="1">
        <name>Zn(2+)</name>
        <dbReference type="ChEBI" id="CHEBI:29105"/>
    </cofactor>
</comment>
<dbReference type="Gene3D" id="3.40.630.10">
    <property type="entry name" value="Zn peptidases"/>
    <property type="match status" value="1"/>
</dbReference>
<dbReference type="PROSITE" id="PS52035">
    <property type="entry name" value="PEPTIDASE_M14"/>
    <property type="match status" value="1"/>
</dbReference>
<dbReference type="FunFam" id="3.40.630.10:FF:000084">
    <property type="entry name" value="Carboxypeptidase B2"/>
    <property type="match status" value="1"/>
</dbReference>
<feature type="signal peptide" evidence="19">
    <location>
        <begin position="1"/>
        <end position="24"/>
    </location>
</feature>
<dbReference type="SUPFAM" id="SSF53187">
    <property type="entry name" value="Zn-dependent exopeptidases"/>
    <property type="match status" value="1"/>
</dbReference>
<comment type="subcellular location">
    <subcellularLocation>
        <location evidence="2">Secreted</location>
    </subcellularLocation>
</comment>
<dbReference type="Proteomes" id="UP000094819">
    <property type="component" value="Unassembled WGS sequence"/>
</dbReference>
<evidence type="ECO:0000256" key="3">
    <source>
        <dbReference type="ARBA" id="ARBA00005988"/>
    </source>
</evidence>
<dbReference type="GO" id="GO:0006508">
    <property type="term" value="P:proteolysis"/>
    <property type="evidence" value="ECO:0007669"/>
    <property type="project" value="UniProtKB-KW"/>
</dbReference>
<feature type="chain" id="PRO_5009130424" description="Inactive metallocarboxypeptidase ECM14" evidence="19">
    <location>
        <begin position="25"/>
        <end position="515"/>
    </location>
</feature>
<feature type="active site" description="Proton donor/acceptor" evidence="17">
    <location>
        <position position="474"/>
    </location>
</feature>
<dbReference type="AlphaFoldDB" id="A0A1E3JL09"/>
<evidence type="ECO:0000313" key="22">
    <source>
        <dbReference type="Proteomes" id="UP000094819"/>
    </source>
</evidence>
<protein>
    <recommendedName>
        <fullName evidence="15">Inactive metallocarboxypeptidase ECM14</fullName>
    </recommendedName>
    <alternativeName>
        <fullName evidence="16">Inactive metallocarboxypeptidase ecm14</fullName>
    </alternativeName>
</protein>
<dbReference type="Gene3D" id="3.30.70.340">
    <property type="entry name" value="Metallocarboxypeptidase-like"/>
    <property type="match status" value="1"/>
</dbReference>
<dbReference type="GO" id="GO:0008270">
    <property type="term" value="F:zinc ion binding"/>
    <property type="evidence" value="ECO:0007669"/>
    <property type="project" value="InterPro"/>
</dbReference>
<evidence type="ECO:0000256" key="13">
    <source>
        <dbReference type="ARBA" id="ARBA00023180"/>
    </source>
</evidence>
<evidence type="ECO:0000256" key="16">
    <source>
        <dbReference type="ARBA" id="ARBA00026213"/>
    </source>
</evidence>
<evidence type="ECO:0000256" key="9">
    <source>
        <dbReference type="ARBA" id="ARBA00022801"/>
    </source>
</evidence>
<evidence type="ECO:0000256" key="7">
    <source>
        <dbReference type="ARBA" id="ARBA00022723"/>
    </source>
</evidence>
<organism evidence="21 22">
    <name type="scientific">Cryptococcus wingfieldii CBS 7118</name>
    <dbReference type="NCBI Taxonomy" id="1295528"/>
    <lineage>
        <taxon>Eukaryota</taxon>
        <taxon>Fungi</taxon>
        <taxon>Dikarya</taxon>
        <taxon>Basidiomycota</taxon>
        <taxon>Agaricomycotina</taxon>
        <taxon>Tremellomycetes</taxon>
        <taxon>Tremellales</taxon>
        <taxon>Cryptococcaceae</taxon>
        <taxon>Cryptococcus</taxon>
    </lineage>
</organism>
<keyword evidence="13" id="KW-0325">Glycoprotein</keyword>
<reference evidence="21 22" key="1">
    <citation type="submission" date="2016-06" db="EMBL/GenBank/DDBJ databases">
        <title>Evolution of pathogenesis and genome organization in the Tremellales.</title>
        <authorList>
            <person name="Cuomo C."/>
            <person name="Litvintseva A."/>
            <person name="Heitman J."/>
            <person name="Chen Y."/>
            <person name="Sun S."/>
            <person name="Springer D."/>
            <person name="Dromer F."/>
            <person name="Young S."/>
            <person name="Zeng Q."/>
            <person name="Chapman S."/>
            <person name="Gujja S."/>
            <person name="Saif S."/>
            <person name="Birren B."/>
        </authorList>
    </citation>
    <scope>NUCLEOTIDE SEQUENCE [LARGE SCALE GENOMIC DNA]</scope>
    <source>
        <strain evidence="21 22">CBS 7118</strain>
    </source>
</reference>
<dbReference type="PANTHER" id="PTHR11705:SF147">
    <property type="entry name" value="INACTIVE METALLOCARBOXYPEPTIDASE ECM14"/>
    <property type="match status" value="1"/>
</dbReference>
<feature type="region of interest" description="Disordered" evidence="18">
    <location>
        <begin position="30"/>
        <end position="56"/>
    </location>
</feature>
<dbReference type="PRINTS" id="PR00765">
    <property type="entry name" value="CRBOXYPTASEA"/>
</dbReference>
<name>A0A1E3JL09_9TREE</name>